<dbReference type="PROSITE" id="PS51186">
    <property type="entry name" value="GNAT"/>
    <property type="match status" value="1"/>
</dbReference>
<dbReference type="InterPro" id="IPR016181">
    <property type="entry name" value="Acyl_CoA_acyltransferase"/>
</dbReference>
<dbReference type="EMBL" id="BLYI01000031">
    <property type="protein sequence ID" value="GFO85187.1"/>
    <property type="molecule type" value="Genomic_DNA"/>
</dbReference>
<dbReference type="AlphaFoldDB" id="A0A916Q6K0"/>
<dbReference type="SUPFAM" id="SSF55729">
    <property type="entry name" value="Acyl-CoA N-acyltransferases (Nat)"/>
    <property type="match status" value="1"/>
</dbReference>
<evidence type="ECO:0000313" key="3">
    <source>
        <dbReference type="Proteomes" id="UP000613208"/>
    </source>
</evidence>
<reference evidence="2" key="1">
    <citation type="submission" date="2020-06" db="EMBL/GenBank/DDBJ databases">
        <title>Characterization of fructooligosaccharide metabolism and fructooligosaccharide-degrading enzymes in human commensal butyrate producers.</title>
        <authorList>
            <person name="Tanno H."/>
            <person name="Fujii T."/>
            <person name="Hirano K."/>
            <person name="Maeno S."/>
            <person name="Tonozuka T."/>
            <person name="Sakamoto M."/>
            <person name="Ohkuma M."/>
            <person name="Tochio T."/>
            <person name="Endo A."/>
        </authorList>
    </citation>
    <scope>NUCLEOTIDE SEQUENCE</scope>
    <source>
        <strain evidence="2">JCM 17466</strain>
    </source>
</reference>
<dbReference type="Proteomes" id="UP000613208">
    <property type="component" value="Unassembled WGS sequence"/>
</dbReference>
<keyword evidence="3" id="KW-1185">Reference proteome</keyword>
<name>A0A916Q6K0_9FIRM</name>
<evidence type="ECO:0000259" key="1">
    <source>
        <dbReference type="PROSITE" id="PS51186"/>
    </source>
</evidence>
<accession>A0A916Q6K0</accession>
<dbReference type="GO" id="GO:0016747">
    <property type="term" value="F:acyltransferase activity, transferring groups other than amino-acyl groups"/>
    <property type="evidence" value="ECO:0007669"/>
    <property type="project" value="InterPro"/>
</dbReference>
<comment type="caution">
    <text evidence="2">The sequence shown here is derived from an EMBL/GenBank/DDBJ whole genome shotgun (WGS) entry which is preliminary data.</text>
</comment>
<dbReference type="Pfam" id="PF13508">
    <property type="entry name" value="Acetyltransf_7"/>
    <property type="match status" value="1"/>
</dbReference>
<organism evidence="2 3">
    <name type="scientific">Anaerostipes butyraticus</name>
    <dbReference type="NCBI Taxonomy" id="645466"/>
    <lineage>
        <taxon>Bacteria</taxon>
        <taxon>Bacillati</taxon>
        <taxon>Bacillota</taxon>
        <taxon>Clostridia</taxon>
        <taxon>Lachnospirales</taxon>
        <taxon>Lachnospiraceae</taxon>
        <taxon>Anaerostipes</taxon>
    </lineage>
</organism>
<dbReference type="RefSeq" id="WP_201310891.1">
    <property type="nucleotide sequence ID" value="NZ_BLYI01000031.1"/>
</dbReference>
<dbReference type="InterPro" id="IPR000182">
    <property type="entry name" value="GNAT_dom"/>
</dbReference>
<feature type="domain" description="N-acetyltransferase" evidence="1">
    <location>
        <begin position="32"/>
        <end position="185"/>
    </location>
</feature>
<dbReference type="Gene3D" id="3.40.630.30">
    <property type="match status" value="1"/>
</dbReference>
<protein>
    <submittedName>
        <fullName evidence="2">N-acetyltransferase</fullName>
    </submittedName>
</protein>
<proteinExistence type="predicted"/>
<sequence>MLEKSLPYSDIIMKADHVTASTWKPAYLPDGYSFKMYEEGDETAWADLETSVKEFSSREEALAYFQKVFLPHRRLLPFRMCFVVDEDNRICATASAWMKTENGCYWPILHWVSTAPDVQGKGIGHAVISYALSLFSRTDPGKAVFLHTQTWSYRAVSIYYQYGFRITKSPLSGVQTDFRYQETLQGVLPESILNDIVE</sequence>
<dbReference type="CDD" id="cd04301">
    <property type="entry name" value="NAT_SF"/>
    <property type="match status" value="1"/>
</dbReference>
<evidence type="ECO:0000313" key="2">
    <source>
        <dbReference type="EMBL" id="GFO85187.1"/>
    </source>
</evidence>
<gene>
    <name evidence="2" type="ORF">ANBU17_15340</name>
</gene>